<evidence type="ECO:0000313" key="2">
    <source>
        <dbReference type="Proteomes" id="UP000278823"/>
    </source>
</evidence>
<dbReference type="Proteomes" id="UP000278823">
    <property type="component" value="Unassembled WGS sequence"/>
</dbReference>
<reference evidence="2" key="1">
    <citation type="submission" date="2018-11" db="EMBL/GenBank/DDBJ databases">
        <title>Rhizobium chutanense sp. nov., isolated from root nodules of Phaseolus vulgaris in China.</title>
        <authorList>
            <person name="Huo Y."/>
        </authorList>
    </citation>
    <scope>NUCLEOTIDE SEQUENCE [LARGE SCALE GENOMIC DNA]</scope>
    <source>
        <strain evidence="2">CCBAU 65647</strain>
    </source>
</reference>
<dbReference type="EMBL" id="RJTH01000010">
    <property type="protein sequence ID" value="RUM22191.1"/>
    <property type="molecule type" value="Genomic_DNA"/>
</dbReference>
<dbReference type="AlphaFoldDB" id="A0A432PEC0"/>
<protein>
    <submittedName>
        <fullName evidence="1">Uncharacterized protein</fullName>
    </submittedName>
</protein>
<comment type="caution">
    <text evidence="1">The sequence shown here is derived from an EMBL/GenBank/DDBJ whole genome shotgun (WGS) entry which is preliminary data.</text>
</comment>
<name>A0A432PEC0_9HYPH</name>
<evidence type="ECO:0000313" key="1">
    <source>
        <dbReference type="EMBL" id="RUM22191.1"/>
    </source>
</evidence>
<gene>
    <name evidence="1" type="ORF">EFQ99_25190</name>
</gene>
<organism evidence="1 2">
    <name type="scientific">Rhizobium vallis</name>
    <dbReference type="NCBI Taxonomy" id="634290"/>
    <lineage>
        <taxon>Bacteria</taxon>
        <taxon>Pseudomonadati</taxon>
        <taxon>Pseudomonadota</taxon>
        <taxon>Alphaproteobacteria</taxon>
        <taxon>Hyphomicrobiales</taxon>
        <taxon>Rhizobiaceae</taxon>
        <taxon>Rhizobium/Agrobacterium group</taxon>
        <taxon>Rhizobium</taxon>
    </lineage>
</organism>
<keyword evidence="2" id="KW-1185">Reference proteome</keyword>
<accession>A0A432PEC0</accession>
<dbReference type="RefSeq" id="WP_126923925.1">
    <property type="nucleotide sequence ID" value="NZ_ML133695.1"/>
</dbReference>
<dbReference type="OrthoDB" id="7916674at2"/>
<sequence length="62" mass="7040">MLLELLEKHWIRVERIGLDAEKRGEAIGVEPSWEDGEMIKRSKAAAKALDKARQPRKTKAKG</sequence>
<proteinExistence type="predicted"/>